<sequence>MKIGIIGASGKAGSLILKEAAARGHELTAIVRNAAKLDASGAAVVEKDIFDLTSQDLDAFDVIVNAFGAAPGQEHLHVEAGRSLIAALQEAPNTRLIVVGGAGSLYVDEAKTTRLVDTPEFPDLYKATATNQGKNLEDLRNSTGIKWTFVSPAAFFNPEGKRTGAYQTGKDNLIVNAKGESHVSYADYAIAIVDEIEQPKHINERFTLVSESE</sequence>
<accession>A0ABY5S6X9</accession>
<proteinExistence type="predicted"/>
<dbReference type="Pfam" id="PF13460">
    <property type="entry name" value="NAD_binding_10"/>
    <property type="match status" value="1"/>
</dbReference>
<feature type="domain" description="NAD(P)-binding" evidence="1">
    <location>
        <begin position="7"/>
        <end position="199"/>
    </location>
</feature>
<gene>
    <name evidence="2" type="ORF">L1F29_30345</name>
</gene>
<dbReference type="InterPro" id="IPR036291">
    <property type="entry name" value="NAD(P)-bd_dom_sf"/>
</dbReference>
<dbReference type="InterPro" id="IPR016040">
    <property type="entry name" value="NAD(P)-bd_dom"/>
</dbReference>
<dbReference type="SUPFAM" id="SSF51735">
    <property type="entry name" value="NAD(P)-binding Rossmann-fold domains"/>
    <property type="match status" value="1"/>
</dbReference>
<dbReference type="Proteomes" id="UP001057877">
    <property type="component" value="Chromosome"/>
</dbReference>
<evidence type="ECO:0000259" key="1">
    <source>
        <dbReference type="Pfam" id="PF13460"/>
    </source>
</evidence>
<dbReference type="CDD" id="cd05244">
    <property type="entry name" value="BVR-B_like_SDR_a"/>
    <property type="match status" value="1"/>
</dbReference>
<dbReference type="RefSeq" id="WP_258385753.1">
    <property type="nucleotide sequence ID" value="NZ_CP091430.1"/>
</dbReference>
<dbReference type="InterPro" id="IPR051606">
    <property type="entry name" value="Polyketide_Oxido-like"/>
</dbReference>
<dbReference type="PANTHER" id="PTHR43355:SF2">
    <property type="entry name" value="FLAVIN REDUCTASE (NADPH)"/>
    <property type="match status" value="1"/>
</dbReference>
<keyword evidence="3" id="KW-1185">Reference proteome</keyword>
<dbReference type="PANTHER" id="PTHR43355">
    <property type="entry name" value="FLAVIN REDUCTASE (NADPH)"/>
    <property type="match status" value="1"/>
</dbReference>
<evidence type="ECO:0000313" key="2">
    <source>
        <dbReference type="EMBL" id="UVI29664.1"/>
    </source>
</evidence>
<dbReference type="Gene3D" id="3.40.50.720">
    <property type="entry name" value="NAD(P)-binding Rossmann-like Domain"/>
    <property type="match status" value="1"/>
</dbReference>
<name>A0ABY5S6X9_9BACL</name>
<organism evidence="2 3">
    <name type="scientific">Paenibacillus spongiae</name>
    <dbReference type="NCBI Taxonomy" id="2909671"/>
    <lineage>
        <taxon>Bacteria</taxon>
        <taxon>Bacillati</taxon>
        <taxon>Bacillota</taxon>
        <taxon>Bacilli</taxon>
        <taxon>Bacillales</taxon>
        <taxon>Paenibacillaceae</taxon>
        <taxon>Paenibacillus</taxon>
    </lineage>
</organism>
<reference evidence="2" key="1">
    <citation type="submission" date="2022-01" db="EMBL/GenBank/DDBJ databases">
        <title>Paenibacillus spongiae sp. nov., isolated from marine sponge.</title>
        <authorList>
            <person name="Li Z."/>
            <person name="Zhang M."/>
        </authorList>
    </citation>
    <scope>NUCLEOTIDE SEQUENCE</scope>
    <source>
        <strain evidence="2">PHS-Z3</strain>
    </source>
</reference>
<dbReference type="EMBL" id="CP091430">
    <property type="protein sequence ID" value="UVI29664.1"/>
    <property type="molecule type" value="Genomic_DNA"/>
</dbReference>
<evidence type="ECO:0000313" key="3">
    <source>
        <dbReference type="Proteomes" id="UP001057877"/>
    </source>
</evidence>
<protein>
    <submittedName>
        <fullName evidence="2">NAD(P)-dependent oxidoreductase</fullName>
    </submittedName>
</protein>